<evidence type="ECO:0000256" key="1">
    <source>
        <dbReference type="SAM" id="Phobius"/>
    </source>
</evidence>
<feature type="transmembrane region" description="Helical" evidence="1">
    <location>
        <begin position="194"/>
        <end position="214"/>
    </location>
</feature>
<evidence type="ECO:0000313" key="2">
    <source>
        <dbReference type="EMBL" id="GAP13579.1"/>
    </source>
</evidence>
<feature type="transmembrane region" description="Helical" evidence="1">
    <location>
        <begin position="54"/>
        <end position="75"/>
    </location>
</feature>
<keyword evidence="3" id="KW-1185">Reference proteome</keyword>
<dbReference type="Pfam" id="PF14329">
    <property type="entry name" value="DUF4386"/>
    <property type="match status" value="1"/>
</dbReference>
<dbReference type="InterPro" id="IPR025495">
    <property type="entry name" value="DUF4386"/>
</dbReference>
<keyword evidence="1" id="KW-1133">Transmembrane helix</keyword>
<keyword evidence="1" id="KW-0812">Transmembrane</keyword>
<protein>
    <recommendedName>
        <fullName evidence="4">DUF4386 domain-containing protein</fullName>
    </recommendedName>
</protein>
<feature type="transmembrane region" description="Helical" evidence="1">
    <location>
        <begin position="12"/>
        <end position="34"/>
    </location>
</feature>
<accession>A0A0S7BI82</accession>
<dbReference type="OrthoDB" id="7060422at2"/>
<keyword evidence="1" id="KW-0472">Membrane</keyword>
<evidence type="ECO:0008006" key="4">
    <source>
        <dbReference type="Google" id="ProtNLM"/>
    </source>
</evidence>
<dbReference type="EMBL" id="DF967972">
    <property type="protein sequence ID" value="GAP13579.1"/>
    <property type="molecule type" value="Genomic_DNA"/>
</dbReference>
<reference evidence="2" key="1">
    <citation type="submission" date="2015-07" db="EMBL/GenBank/DDBJ databases">
        <title>Draft Genome Sequences of Anaerolinea thermolimosa IMO-1, Bellilinea caldifistulae GOMI-1, Leptolinea tardivitalis YMTK-2, Levilinea saccharolytica KIBI-1,Longilinea arvoryzae KOME-1, Previously Described as Members of the Anaerolineaceae (Chloroflexi).</title>
        <authorList>
            <person name="Sekiguchi Y."/>
            <person name="Ohashi A."/>
            <person name="Matsuura N."/>
            <person name="Tourlousse M.D."/>
        </authorList>
    </citation>
    <scope>NUCLEOTIDE SEQUENCE [LARGE SCALE GENOMIC DNA]</scope>
    <source>
        <strain evidence="2">KOME-1</strain>
    </source>
</reference>
<feature type="transmembrane region" description="Helical" evidence="1">
    <location>
        <begin position="130"/>
        <end position="155"/>
    </location>
</feature>
<feature type="transmembrane region" description="Helical" evidence="1">
    <location>
        <begin position="82"/>
        <end position="110"/>
    </location>
</feature>
<name>A0A0S7BI82_9CHLR</name>
<dbReference type="STRING" id="360412.LARV_01334"/>
<dbReference type="Proteomes" id="UP000055060">
    <property type="component" value="Unassembled WGS sequence"/>
</dbReference>
<dbReference type="AlphaFoldDB" id="A0A0S7BI82"/>
<organism evidence="2">
    <name type="scientific">Longilinea arvoryzae</name>
    <dbReference type="NCBI Taxonomy" id="360412"/>
    <lineage>
        <taxon>Bacteria</taxon>
        <taxon>Bacillati</taxon>
        <taxon>Chloroflexota</taxon>
        <taxon>Anaerolineae</taxon>
        <taxon>Anaerolineales</taxon>
        <taxon>Anaerolineaceae</taxon>
        <taxon>Longilinea</taxon>
    </lineage>
</organism>
<dbReference type="RefSeq" id="WP_075072910.1">
    <property type="nucleotide sequence ID" value="NZ_DF967972.1"/>
</dbReference>
<proteinExistence type="predicted"/>
<gene>
    <name evidence="2" type="ORF">LARV_01334</name>
</gene>
<sequence>MNSIHKIARTAGLLYLLYILTSVVANLFGKFVFVEAPVTVNHILTHATQFRIGFVINLFSAAIFLMAAWALYVLLKPVNKDLALLFLLFNVAGFAVWLFSSLCLFGSLVILNGPEAIKAYQPDQLQALAVFFFGLYKTGAFIAQVPYGVWLFPLGYLVLKSGFLPKILGMLLIADGICQFVYVCQRLILPDLAIIAYPCLVISFIAEVSLALWLSINAVKPRLSVNPI</sequence>
<feature type="transmembrane region" description="Helical" evidence="1">
    <location>
        <begin position="167"/>
        <end position="188"/>
    </location>
</feature>
<evidence type="ECO:0000313" key="3">
    <source>
        <dbReference type="Proteomes" id="UP000055060"/>
    </source>
</evidence>